<dbReference type="EMBL" id="BRPK01000014">
    <property type="protein sequence ID" value="GLB43739.1"/>
    <property type="molecule type" value="Genomic_DNA"/>
</dbReference>
<evidence type="ECO:0000313" key="3">
    <source>
        <dbReference type="Proteomes" id="UP001063166"/>
    </source>
</evidence>
<proteinExistence type="predicted"/>
<evidence type="ECO:0000256" key="1">
    <source>
        <dbReference type="SAM" id="MobiDB-lite"/>
    </source>
</evidence>
<feature type="region of interest" description="Disordered" evidence="1">
    <location>
        <begin position="78"/>
        <end position="111"/>
    </location>
</feature>
<reference evidence="2" key="1">
    <citation type="submission" date="2022-07" db="EMBL/GenBank/DDBJ databases">
        <title>The genome of Lyophyllum shimeji provides insight into the initial evolution of ectomycorrhizal fungal genome.</title>
        <authorList>
            <person name="Kobayashi Y."/>
            <person name="Shibata T."/>
            <person name="Hirakawa H."/>
            <person name="Shigenobu S."/>
            <person name="Nishiyama T."/>
            <person name="Yamada A."/>
            <person name="Hasebe M."/>
            <person name="Kawaguchi M."/>
        </authorList>
    </citation>
    <scope>NUCLEOTIDE SEQUENCE</scope>
    <source>
        <strain evidence="2">AT787</strain>
    </source>
</reference>
<name>A0A9P3PYD4_LYOSH</name>
<evidence type="ECO:0000313" key="2">
    <source>
        <dbReference type="EMBL" id="GLB43739.1"/>
    </source>
</evidence>
<keyword evidence="3" id="KW-1185">Reference proteome</keyword>
<protein>
    <submittedName>
        <fullName evidence="2">Uncharacterized protein</fullName>
    </submittedName>
</protein>
<dbReference type="Proteomes" id="UP001063166">
    <property type="component" value="Unassembled WGS sequence"/>
</dbReference>
<sequence>MLRTPNAGQALVGATPQADRLVLFSAADAYDLVSSSPLQGAWRVYLIWENFAWSKRGVGSGHRLPCYLIYVPPRSSPRVFTQRPPGPGRQPSPHHLTLSFGRPSPGQERSSPPFIATALAWECQPAARNVGLLCCDVEKGTQ</sequence>
<dbReference type="AlphaFoldDB" id="A0A9P3PYD4"/>
<gene>
    <name evidence="2" type="ORF">LshimejAT787_1402510</name>
</gene>
<accession>A0A9P3PYD4</accession>
<organism evidence="2 3">
    <name type="scientific">Lyophyllum shimeji</name>
    <name type="common">Hon-shimeji</name>
    <name type="synonym">Tricholoma shimeji</name>
    <dbReference type="NCBI Taxonomy" id="47721"/>
    <lineage>
        <taxon>Eukaryota</taxon>
        <taxon>Fungi</taxon>
        <taxon>Dikarya</taxon>
        <taxon>Basidiomycota</taxon>
        <taxon>Agaricomycotina</taxon>
        <taxon>Agaricomycetes</taxon>
        <taxon>Agaricomycetidae</taxon>
        <taxon>Agaricales</taxon>
        <taxon>Tricholomatineae</taxon>
        <taxon>Lyophyllaceae</taxon>
        <taxon>Lyophyllum</taxon>
    </lineage>
</organism>
<comment type="caution">
    <text evidence="2">The sequence shown here is derived from an EMBL/GenBank/DDBJ whole genome shotgun (WGS) entry which is preliminary data.</text>
</comment>